<organism evidence="1 2">
    <name type="scientific">Companilactobacillus keshanensis</name>
    <dbReference type="NCBI Taxonomy" id="2486003"/>
    <lineage>
        <taxon>Bacteria</taxon>
        <taxon>Bacillati</taxon>
        <taxon>Bacillota</taxon>
        <taxon>Bacilli</taxon>
        <taxon>Lactobacillales</taxon>
        <taxon>Lactobacillaceae</taxon>
        <taxon>Companilactobacillus</taxon>
    </lineage>
</organism>
<dbReference type="Proteomes" id="UP001597251">
    <property type="component" value="Unassembled WGS sequence"/>
</dbReference>
<reference evidence="2" key="1">
    <citation type="journal article" date="2019" name="Int. J. Syst. Evol. Microbiol.">
        <title>The Global Catalogue of Microorganisms (GCM) 10K type strain sequencing project: providing services to taxonomists for standard genome sequencing and annotation.</title>
        <authorList>
            <consortium name="The Broad Institute Genomics Platform"/>
            <consortium name="The Broad Institute Genome Sequencing Center for Infectious Disease"/>
            <person name="Wu L."/>
            <person name="Ma J."/>
        </authorList>
    </citation>
    <scope>NUCLEOTIDE SEQUENCE [LARGE SCALE GENOMIC DNA]</scope>
    <source>
        <strain evidence="2">CCM 8936</strain>
    </source>
</reference>
<protein>
    <submittedName>
        <fullName evidence="1">Uncharacterized protein</fullName>
    </submittedName>
</protein>
<sequence>MSKIIYYSVMKKDKLIMPWQTDDKSLLNVLKRNDDIVLVKLKGDAQYSLEDLVDVGELYIYEQESLNDFMNEKTCGSVYLDNAFSLIDQMDLKYPKKNDNGLIYLATALAQKLNLSQKLSWILMTAFLTIRDQNLFDTVEDFYQEEWNDFDKRFFNKLIEEPYQPPIFNDPEIKVDFAKFKDYQLTAKALQDLFELSRINQINFSLGKLQLNQSQELVKMALEMKKFFK</sequence>
<gene>
    <name evidence="1" type="ORF">ACFQ42_07910</name>
</gene>
<evidence type="ECO:0000313" key="2">
    <source>
        <dbReference type="Proteomes" id="UP001597251"/>
    </source>
</evidence>
<keyword evidence="2" id="KW-1185">Reference proteome</keyword>
<dbReference type="RefSeq" id="WP_125676756.1">
    <property type="nucleotide sequence ID" value="NZ_JBHTOI010000044.1"/>
</dbReference>
<dbReference type="EMBL" id="JBHTOI010000044">
    <property type="protein sequence ID" value="MFD1418663.1"/>
    <property type="molecule type" value="Genomic_DNA"/>
</dbReference>
<comment type="caution">
    <text evidence="1">The sequence shown here is derived from an EMBL/GenBank/DDBJ whole genome shotgun (WGS) entry which is preliminary data.</text>
</comment>
<accession>A0ABW4BTW5</accession>
<proteinExistence type="predicted"/>
<name>A0ABW4BTW5_9LACO</name>
<evidence type="ECO:0000313" key="1">
    <source>
        <dbReference type="EMBL" id="MFD1418663.1"/>
    </source>
</evidence>